<gene>
    <name evidence="7" type="ORF">M409DRAFT_63776</name>
</gene>
<dbReference type="Gene3D" id="3.40.50.970">
    <property type="match status" value="2"/>
</dbReference>
<evidence type="ECO:0000256" key="1">
    <source>
        <dbReference type="ARBA" id="ARBA00007812"/>
    </source>
</evidence>
<dbReference type="OrthoDB" id="10006023at2759"/>
<dbReference type="SUPFAM" id="SSF52467">
    <property type="entry name" value="DHS-like NAD/FAD-binding domain"/>
    <property type="match status" value="1"/>
</dbReference>
<evidence type="ECO:0000256" key="2">
    <source>
        <dbReference type="ARBA" id="ARBA00023052"/>
    </source>
</evidence>
<dbReference type="GO" id="GO:0050660">
    <property type="term" value="F:flavin adenine dinucleotide binding"/>
    <property type="evidence" value="ECO:0007669"/>
    <property type="project" value="TreeGrafter"/>
</dbReference>
<dbReference type="RefSeq" id="XP_033672441.1">
    <property type="nucleotide sequence ID" value="XM_033815759.1"/>
</dbReference>
<feature type="domain" description="Thiamine pyrophosphate enzyme central" evidence="4">
    <location>
        <begin position="114"/>
        <end position="246"/>
    </location>
</feature>
<dbReference type="CDD" id="cd07035">
    <property type="entry name" value="TPP_PYR_POX_like"/>
    <property type="match status" value="1"/>
</dbReference>
<dbReference type="InterPro" id="IPR029061">
    <property type="entry name" value="THDP-binding"/>
</dbReference>
<dbReference type="AlphaFoldDB" id="A0A6A6D066"/>
<evidence type="ECO:0000259" key="6">
    <source>
        <dbReference type="Pfam" id="PF02776"/>
    </source>
</evidence>
<keyword evidence="2 3" id="KW-0786">Thiamine pyrophosphate</keyword>
<dbReference type="InterPro" id="IPR045229">
    <property type="entry name" value="TPP_enz"/>
</dbReference>
<feature type="domain" description="Thiamine pyrophosphate enzyme N-terminal TPP-binding" evidence="6">
    <location>
        <begin position="1"/>
        <end position="51"/>
    </location>
</feature>
<evidence type="ECO:0000313" key="7">
    <source>
        <dbReference type="EMBL" id="KAF2171552.1"/>
    </source>
</evidence>
<dbReference type="GO" id="GO:0003984">
    <property type="term" value="F:acetolactate synthase activity"/>
    <property type="evidence" value="ECO:0007669"/>
    <property type="project" value="TreeGrafter"/>
</dbReference>
<dbReference type="Gene3D" id="3.40.50.1220">
    <property type="entry name" value="TPP-binding domain"/>
    <property type="match status" value="1"/>
</dbReference>
<dbReference type="Pfam" id="PF02775">
    <property type="entry name" value="TPP_enzyme_C"/>
    <property type="match status" value="1"/>
</dbReference>
<keyword evidence="8" id="KW-1185">Reference proteome</keyword>
<dbReference type="Pfam" id="PF02776">
    <property type="entry name" value="TPP_enzyme_N"/>
    <property type="match status" value="1"/>
</dbReference>
<evidence type="ECO:0000313" key="8">
    <source>
        <dbReference type="Proteomes" id="UP000799537"/>
    </source>
</evidence>
<dbReference type="InterPro" id="IPR012001">
    <property type="entry name" value="Thiamin_PyroP_enz_TPP-bd_dom"/>
</dbReference>
<dbReference type="InterPro" id="IPR012000">
    <property type="entry name" value="Thiamin_PyroP_enz_cen_dom"/>
</dbReference>
<evidence type="ECO:0000259" key="5">
    <source>
        <dbReference type="Pfam" id="PF02775"/>
    </source>
</evidence>
<dbReference type="EMBL" id="ML993583">
    <property type="protein sequence ID" value="KAF2171552.1"/>
    <property type="molecule type" value="Genomic_DNA"/>
</dbReference>
<feature type="domain" description="Thiamine pyrophosphate enzyme TPP-binding" evidence="5">
    <location>
        <begin position="313"/>
        <end position="457"/>
    </location>
</feature>
<dbReference type="GO" id="GO:0030976">
    <property type="term" value="F:thiamine pyrophosphate binding"/>
    <property type="evidence" value="ECO:0007669"/>
    <property type="project" value="InterPro"/>
</dbReference>
<protein>
    <submittedName>
        <fullName evidence="7">Uncharacterized protein</fullName>
    </submittedName>
</protein>
<dbReference type="GeneID" id="54569031"/>
<dbReference type="PANTHER" id="PTHR18968">
    <property type="entry name" value="THIAMINE PYROPHOSPHATE ENZYMES"/>
    <property type="match status" value="1"/>
</dbReference>
<dbReference type="InterPro" id="IPR029035">
    <property type="entry name" value="DHS-like_NAD/FAD-binding_dom"/>
</dbReference>
<accession>A0A6A6D066</accession>
<dbReference type="PANTHER" id="PTHR18968:SF133">
    <property type="entry name" value="BENZOYLFORMATE DECARBOXYLASE"/>
    <property type="match status" value="1"/>
</dbReference>
<dbReference type="Proteomes" id="UP000799537">
    <property type="component" value="Unassembled WGS sequence"/>
</dbReference>
<evidence type="ECO:0000256" key="3">
    <source>
        <dbReference type="RuleBase" id="RU362132"/>
    </source>
</evidence>
<dbReference type="Pfam" id="PF00205">
    <property type="entry name" value="TPP_enzyme_M"/>
    <property type="match status" value="1"/>
</dbReference>
<name>A0A6A6D066_ZASCE</name>
<reference evidence="7" key="1">
    <citation type="journal article" date="2020" name="Stud. Mycol.">
        <title>101 Dothideomycetes genomes: a test case for predicting lifestyles and emergence of pathogens.</title>
        <authorList>
            <person name="Haridas S."/>
            <person name="Albert R."/>
            <person name="Binder M."/>
            <person name="Bloem J."/>
            <person name="Labutti K."/>
            <person name="Salamov A."/>
            <person name="Andreopoulos B."/>
            <person name="Baker S."/>
            <person name="Barry K."/>
            <person name="Bills G."/>
            <person name="Bluhm B."/>
            <person name="Cannon C."/>
            <person name="Castanera R."/>
            <person name="Culley D."/>
            <person name="Daum C."/>
            <person name="Ezra D."/>
            <person name="Gonzalez J."/>
            <person name="Henrissat B."/>
            <person name="Kuo A."/>
            <person name="Liang C."/>
            <person name="Lipzen A."/>
            <person name="Lutzoni F."/>
            <person name="Magnuson J."/>
            <person name="Mondo S."/>
            <person name="Nolan M."/>
            <person name="Ohm R."/>
            <person name="Pangilinan J."/>
            <person name="Park H.-J."/>
            <person name="Ramirez L."/>
            <person name="Alfaro M."/>
            <person name="Sun H."/>
            <person name="Tritt A."/>
            <person name="Yoshinaga Y."/>
            <person name="Zwiers L.-H."/>
            <person name="Turgeon B."/>
            <person name="Goodwin S."/>
            <person name="Spatafora J."/>
            <person name="Crous P."/>
            <person name="Grigoriev I."/>
        </authorList>
    </citation>
    <scope>NUCLEOTIDE SEQUENCE</scope>
    <source>
        <strain evidence="7">ATCC 36951</strain>
    </source>
</reference>
<evidence type="ECO:0000259" key="4">
    <source>
        <dbReference type="Pfam" id="PF00205"/>
    </source>
</evidence>
<sequence>MAGGYSEARQNKPALVSLHTSAGTGNAMGTIVTAFLTKIPLVIVAGQQTREMLIGEPMLANREAATLPRPYIKCPPMGPVYISVPLDDWDVPYTRPVIPRSVSTRFGPDPERLKQFAERIHKAQRPALVLGAEVDKALAWDTAVAVAELLACPVFQAPMCERAVFPETHEQHHGPLPTARGPLAQYLDGFDLVIVIGAEVFRYYPWVAGPVLVDGTELLHITNDPNDAAKALICDSLLSDAGLALNGLHSLLKSLGTSKQLTKHYSHHENVLSKSKQNTSSGSLMTPLEAFSAVAEIRPSDTLLVHETPSSTADLVQAWPSTEPETCFTFASGGLGWNMPAAVGVAVAQKTISSGRLTVLVVGDGSFQYSLQCLYTAVQNQLRLIVLVPVNEEYAVLKEFAVLEETPRVPHLDIPGLDISASARSWGCSTFKALNRDELQRHFRTALTTQGPVVIEFPVDRTLRPLVAQTLSRG</sequence>
<dbReference type="SUPFAM" id="SSF52518">
    <property type="entry name" value="Thiamin diphosphate-binding fold (THDP-binding)"/>
    <property type="match status" value="2"/>
</dbReference>
<proteinExistence type="inferred from homology"/>
<dbReference type="GO" id="GO:0000287">
    <property type="term" value="F:magnesium ion binding"/>
    <property type="evidence" value="ECO:0007669"/>
    <property type="project" value="InterPro"/>
</dbReference>
<dbReference type="InterPro" id="IPR011766">
    <property type="entry name" value="TPP_enzyme_TPP-bd"/>
</dbReference>
<dbReference type="CDD" id="cd02002">
    <property type="entry name" value="TPP_BFDC"/>
    <property type="match status" value="1"/>
</dbReference>
<organism evidence="7 8">
    <name type="scientific">Zasmidium cellare ATCC 36951</name>
    <dbReference type="NCBI Taxonomy" id="1080233"/>
    <lineage>
        <taxon>Eukaryota</taxon>
        <taxon>Fungi</taxon>
        <taxon>Dikarya</taxon>
        <taxon>Ascomycota</taxon>
        <taxon>Pezizomycotina</taxon>
        <taxon>Dothideomycetes</taxon>
        <taxon>Dothideomycetidae</taxon>
        <taxon>Mycosphaerellales</taxon>
        <taxon>Mycosphaerellaceae</taxon>
        <taxon>Zasmidium</taxon>
    </lineage>
</organism>
<comment type="similarity">
    <text evidence="1 3">Belongs to the TPP enzyme family.</text>
</comment>